<reference evidence="4" key="2">
    <citation type="submission" date="2025-08" db="UniProtKB">
        <authorList>
            <consortium name="RefSeq"/>
        </authorList>
    </citation>
    <scope>IDENTIFICATION</scope>
    <source>
        <strain evidence="4">MV-25-SWS-2005</strain>
        <tissue evidence="4">Whole body</tissue>
    </source>
</reference>
<evidence type="ECO:0000313" key="3">
    <source>
        <dbReference type="Proteomes" id="UP000001819"/>
    </source>
</evidence>
<dbReference type="PROSITE" id="PS50158">
    <property type="entry name" value="ZF_CCHC"/>
    <property type="match status" value="1"/>
</dbReference>
<accession>A0A6I8W8F1</accession>
<organism evidence="3 4">
    <name type="scientific">Drosophila pseudoobscura pseudoobscura</name>
    <name type="common">Fruit fly</name>
    <dbReference type="NCBI Taxonomy" id="46245"/>
    <lineage>
        <taxon>Eukaryota</taxon>
        <taxon>Metazoa</taxon>
        <taxon>Ecdysozoa</taxon>
        <taxon>Arthropoda</taxon>
        <taxon>Hexapoda</taxon>
        <taxon>Insecta</taxon>
        <taxon>Pterygota</taxon>
        <taxon>Neoptera</taxon>
        <taxon>Endopterygota</taxon>
        <taxon>Diptera</taxon>
        <taxon>Brachycera</taxon>
        <taxon>Muscomorpha</taxon>
        <taxon>Ephydroidea</taxon>
        <taxon>Drosophilidae</taxon>
        <taxon>Drosophila</taxon>
        <taxon>Sophophora</taxon>
    </lineage>
</organism>
<reference evidence="3" key="1">
    <citation type="submission" date="2024-06" db="UniProtKB">
        <authorList>
            <consortium name="RefSeq"/>
        </authorList>
    </citation>
    <scope>NUCLEOTIDE SEQUENCE [LARGE SCALE GENOMIC DNA]</scope>
    <source>
        <strain evidence="3">MV2-25</strain>
    </source>
</reference>
<dbReference type="AlphaFoldDB" id="A0A6I8W8F1"/>
<dbReference type="Proteomes" id="UP000001819">
    <property type="component" value="Chromosome 2"/>
</dbReference>
<evidence type="ECO:0000259" key="2">
    <source>
        <dbReference type="PROSITE" id="PS50158"/>
    </source>
</evidence>
<dbReference type="InterPro" id="IPR001878">
    <property type="entry name" value="Znf_CCHC"/>
</dbReference>
<dbReference type="Pfam" id="PF03564">
    <property type="entry name" value="DUF1759"/>
    <property type="match status" value="1"/>
</dbReference>
<sequence>MSAQITVASQDVPKERFNRRSAVFSQIRTIWSLPRIHSESATELRELLNTVNGCVTALEQCELSAAELLDCWMVFLTSTKLPREILMLWEESLADPTEIPSWEAMSEFLFRRYLILEMRELYNPSTSKQANAKVRKRSRPCDLCCKKYHPVRKCRRFLQITVNERIDYIKQKMLCLNCFARGHELRDCPSPYDCFTCLGRHHTLLHQDNTPPIV</sequence>
<evidence type="ECO:0000256" key="1">
    <source>
        <dbReference type="PROSITE-ProRule" id="PRU00047"/>
    </source>
</evidence>
<protein>
    <recommendedName>
        <fullName evidence="2">CCHC-type domain-containing protein</fullName>
    </recommendedName>
</protein>
<dbReference type="PANTHER" id="PTHR47331:SF5">
    <property type="entry name" value="RIBONUCLEASE H"/>
    <property type="match status" value="1"/>
</dbReference>
<proteinExistence type="predicted"/>
<gene>
    <name evidence="4" type="primary">LOC117184816</name>
</gene>
<dbReference type="GO" id="GO:0003676">
    <property type="term" value="F:nucleic acid binding"/>
    <property type="evidence" value="ECO:0007669"/>
    <property type="project" value="InterPro"/>
</dbReference>
<keyword evidence="3" id="KW-1185">Reference proteome</keyword>
<dbReference type="KEGG" id="dpo:117184816"/>
<keyword evidence="1" id="KW-0862">Zinc</keyword>
<dbReference type="InterPro" id="IPR005312">
    <property type="entry name" value="DUF1759"/>
</dbReference>
<keyword evidence="1" id="KW-0863">Zinc-finger</keyword>
<feature type="domain" description="CCHC-type" evidence="2">
    <location>
        <begin position="175"/>
        <end position="190"/>
    </location>
</feature>
<keyword evidence="1" id="KW-0479">Metal-binding</keyword>
<dbReference type="GO" id="GO:0008270">
    <property type="term" value="F:zinc ion binding"/>
    <property type="evidence" value="ECO:0007669"/>
    <property type="project" value="UniProtKB-KW"/>
</dbReference>
<dbReference type="InParanoid" id="A0A6I8W8F1"/>
<dbReference type="RefSeq" id="XP_033239653.1">
    <property type="nucleotide sequence ID" value="XM_033383762.1"/>
</dbReference>
<dbReference type="SUPFAM" id="SSF57756">
    <property type="entry name" value="Retrovirus zinc finger-like domains"/>
    <property type="match status" value="1"/>
</dbReference>
<evidence type="ECO:0000313" key="4">
    <source>
        <dbReference type="RefSeq" id="XP_033239653.1"/>
    </source>
</evidence>
<dbReference type="PANTHER" id="PTHR47331">
    <property type="entry name" value="PHD-TYPE DOMAIN-CONTAINING PROTEIN"/>
    <property type="match status" value="1"/>
</dbReference>
<name>A0A6I8W8F1_DROPS</name>
<dbReference type="InterPro" id="IPR036875">
    <property type="entry name" value="Znf_CCHC_sf"/>
</dbReference>